<dbReference type="OrthoDB" id="267079at2759"/>
<evidence type="ECO:0000313" key="2">
    <source>
        <dbReference type="EMBL" id="CAD7647669.1"/>
    </source>
</evidence>
<dbReference type="InterPro" id="IPR006555">
    <property type="entry name" value="ATP-dep_Helicase_C"/>
</dbReference>
<dbReference type="InterPro" id="IPR045028">
    <property type="entry name" value="DinG/Rad3-like"/>
</dbReference>
<reference evidence="2" key="1">
    <citation type="submission" date="2020-11" db="EMBL/GenBank/DDBJ databases">
        <authorList>
            <person name="Tran Van P."/>
        </authorList>
    </citation>
    <scope>NUCLEOTIDE SEQUENCE</scope>
</reference>
<dbReference type="PANTHER" id="PTHR11472:SF41">
    <property type="entry name" value="ATP-DEPENDENT DNA HELICASE DDX11-RELATED"/>
    <property type="match status" value="1"/>
</dbReference>
<dbReference type="Pfam" id="PF13307">
    <property type="entry name" value="Helicase_C_2"/>
    <property type="match status" value="1"/>
</dbReference>
<dbReference type="GO" id="GO:0016818">
    <property type="term" value="F:hydrolase activity, acting on acid anhydrides, in phosphorus-containing anhydrides"/>
    <property type="evidence" value="ECO:0007669"/>
    <property type="project" value="InterPro"/>
</dbReference>
<dbReference type="GO" id="GO:0005634">
    <property type="term" value="C:nucleus"/>
    <property type="evidence" value="ECO:0007669"/>
    <property type="project" value="TreeGrafter"/>
</dbReference>
<protein>
    <recommendedName>
        <fullName evidence="1">ATP-dependent helicase C-terminal domain-containing protein</fullName>
    </recommendedName>
</protein>
<dbReference type="AlphaFoldDB" id="A0A7R9LTN3"/>
<dbReference type="Gene3D" id="3.40.50.300">
    <property type="entry name" value="P-loop containing nucleotide triphosphate hydrolases"/>
    <property type="match status" value="1"/>
</dbReference>
<dbReference type="InterPro" id="IPR027417">
    <property type="entry name" value="P-loop_NTPase"/>
</dbReference>
<dbReference type="GO" id="GO:0003678">
    <property type="term" value="F:DNA helicase activity"/>
    <property type="evidence" value="ECO:0007669"/>
    <property type="project" value="TreeGrafter"/>
</dbReference>
<feature type="domain" description="ATP-dependent helicase C-terminal" evidence="1">
    <location>
        <begin position="2"/>
        <end position="90"/>
    </location>
</feature>
<dbReference type="GO" id="GO:0005524">
    <property type="term" value="F:ATP binding"/>
    <property type="evidence" value="ECO:0007669"/>
    <property type="project" value="InterPro"/>
</dbReference>
<dbReference type="GO" id="GO:0003676">
    <property type="term" value="F:nucleic acid binding"/>
    <property type="evidence" value="ECO:0007669"/>
    <property type="project" value="InterPro"/>
</dbReference>
<dbReference type="Proteomes" id="UP000759131">
    <property type="component" value="Unassembled WGS sequence"/>
</dbReference>
<organism evidence="2">
    <name type="scientific">Medioppia subpectinata</name>
    <dbReference type="NCBI Taxonomy" id="1979941"/>
    <lineage>
        <taxon>Eukaryota</taxon>
        <taxon>Metazoa</taxon>
        <taxon>Ecdysozoa</taxon>
        <taxon>Arthropoda</taxon>
        <taxon>Chelicerata</taxon>
        <taxon>Arachnida</taxon>
        <taxon>Acari</taxon>
        <taxon>Acariformes</taxon>
        <taxon>Sarcoptiformes</taxon>
        <taxon>Oribatida</taxon>
        <taxon>Brachypylina</taxon>
        <taxon>Oppioidea</taxon>
        <taxon>Oppiidae</taxon>
        <taxon>Medioppia</taxon>
    </lineage>
</organism>
<proteinExistence type="predicted"/>
<dbReference type="GO" id="GO:0034085">
    <property type="term" value="P:establishment of sister chromatid cohesion"/>
    <property type="evidence" value="ECO:0007669"/>
    <property type="project" value="TreeGrafter"/>
</dbReference>
<gene>
    <name evidence="2" type="ORF">OSB1V03_LOCUS21554</name>
</gene>
<dbReference type="EMBL" id="CAJPIZ010040672">
    <property type="protein sequence ID" value="CAG2121608.1"/>
    <property type="molecule type" value="Genomic_DNA"/>
</dbReference>
<dbReference type="GO" id="GO:0006139">
    <property type="term" value="P:nucleobase-containing compound metabolic process"/>
    <property type="evidence" value="ECO:0007669"/>
    <property type="project" value="InterPro"/>
</dbReference>
<dbReference type="PANTHER" id="PTHR11472">
    <property type="entry name" value="DNA REPAIR DEAD HELICASE RAD3/XP-D SUBFAMILY MEMBER"/>
    <property type="match status" value="1"/>
</dbReference>
<evidence type="ECO:0000259" key="1">
    <source>
        <dbReference type="SMART" id="SM00491"/>
    </source>
</evidence>
<dbReference type="SMART" id="SM00491">
    <property type="entry name" value="HELICc2"/>
    <property type="match status" value="1"/>
</dbReference>
<name>A0A7R9LTN3_9ACAR</name>
<keyword evidence="3" id="KW-1185">Reference proteome</keyword>
<sequence length="128" mass="14673">MCVVGGKMSEGINFSDHLGRGVIVVGLPYANKQSPELKERINYLNSLKPESGNVFYENLCMKAVNQSIGRAIRHKDDFAVIILLDNRYTNRANIRQNLPDWIRSRLSCYDSFAKAFSSVRQFFHNKQM</sequence>
<evidence type="ECO:0000313" key="3">
    <source>
        <dbReference type="Proteomes" id="UP000759131"/>
    </source>
</evidence>
<accession>A0A7R9LTN3</accession>
<dbReference type="EMBL" id="OC895247">
    <property type="protein sequence ID" value="CAD7647669.1"/>
    <property type="molecule type" value="Genomic_DNA"/>
</dbReference>